<protein>
    <submittedName>
        <fullName evidence="1">Uncharacterized protein</fullName>
    </submittedName>
</protein>
<proteinExistence type="predicted"/>
<dbReference type="EMBL" id="CADEBD010000299">
    <property type="protein sequence ID" value="CAB3235378.1"/>
    <property type="molecule type" value="Genomic_DNA"/>
</dbReference>
<evidence type="ECO:0000313" key="1">
    <source>
        <dbReference type="EMBL" id="CAB3235378.1"/>
    </source>
</evidence>
<dbReference type="AlphaFoldDB" id="A0A8S0ZRA7"/>
<accession>A0A8S0ZRA7</accession>
<reference evidence="1 2" key="1">
    <citation type="submission" date="2020-04" db="EMBL/GenBank/DDBJ databases">
        <authorList>
            <person name="Wallbank WR R."/>
            <person name="Pardo Diaz C."/>
            <person name="Kozak K."/>
            <person name="Martin S."/>
            <person name="Jiggins C."/>
            <person name="Moest M."/>
            <person name="Warren A I."/>
            <person name="Byers J.R.P. K."/>
            <person name="Montejo-Kovacevich G."/>
            <person name="Yen C E."/>
        </authorList>
    </citation>
    <scope>NUCLEOTIDE SEQUENCE [LARGE SCALE GENOMIC DNA]</scope>
</reference>
<name>A0A8S0ZRA7_ARCPL</name>
<evidence type="ECO:0000313" key="2">
    <source>
        <dbReference type="Proteomes" id="UP000494256"/>
    </source>
</evidence>
<dbReference type="Proteomes" id="UP000494256">
    <property type="component" value="Unassembled WGS sequence"/>
</dbReference>
<sequence length="101" mass="11765">MTCNCQCKLRDFSQKTSKRRREPTSWLVYPASRLQRLLQSACPIRTQHDVHRRPSVITVSGRGDVSSFFNTQMVLDLNGMYQLSSLPLIWNPRLIILLLQF</sequence>
<gene>
    <name evidence="1" type="ORF">APLA_LOCUS6985</name>
</gene>
<dbReference type="OrthoDB" id="1101576at2759"/>
<organism evidence="1 2">
    <name type="scientific">Arctia plantaginis</name>
    <name type="common">Wood tiger moth</name>
    <name type="synonym">Phalaena plantaginis</name>
    <dbReference type="NCBI Taxonomy" id="874455"/>
    <lineage>
        <taxon>Eukaryota</taxon>
        <taxon>Metazoa</taxon>
        <taxon>Ecdysozoa</taxon>
        <taxon>Arthropoda</taxon>
        <taxon>Hexapoda</taxon>
        <taxon>Insecta</taxon>
        <taxon>Pterygota</taxon>
        <taxon>Neoptera</taxon>
        <taxon>Endopterygota</taxon>
        <taxon>Lepidoptera</taxon>
        <taxon>Glossata</taxon>
        <taxon>Ditrysia</taxon>
        <taxon>Noctuoidea</taxon>
        <taxon>Erebidae</taxon>
        <taxon>Arctiinae</taxon>
        <taxon>Arctia</taxon>
    </lineage>
</organism>
<comment type="caution">
    <text evidence="1">The sequence shown here is derived from an EMBL/GenBank/DDBJ whole genome shotgun (WGS) entry which is preliminary data.</text>
</comment>